<dbReference type="EMBL" id="BKCJ010010520">
    <property type="protein sequence ID" value="GEU91949.1"/>
    <property type="molecule type" value="Genomic_DNA"/>
</dbReference>
<protein>
    <recommendedName>
        <fullName evidence="1">RNA-directed DNA polymerase</fullName>
        <ecNumber evidence="1">2.7.7.49</ecNumber>
    </recommendedName>
</protein>
<keyword evidence="7 10" id="KW-0695">RNA-directed DNA polymerase</keyword>
<dbReference type="AlphaFoldDB" id="A0A6L2P2U9"/>
<dbReference type="GO" id="GO:0003676">
    <property type="term" value="F:nucleic acid binding"/>
    <property type="evidence" value="ECO:0007669"/>
    <property type="project" value="InterPro"/>
</dbReference>
<evidence type="ECO:0000256" key="5">
    <source>
        <dbReference type="ARBA" id="ARBA00022759"/>
    </source>
</evidence>
<dbReference type="Gene3D" id="2.40.70.10">
    <property type="entry name" value="Acid Proteases"/>
    <property type="match status" value="1"/>
</dbReference>
<dbReference type="InterPro" id="IPR001584">
    <property type="entry name" value="Integrase_cat-core"/>
</dbReference>
<dbReference type="Pfam" id="PF17917">
    <property type="entry name" value="RT_RNaseH"/>
    <property type="match status" value="1"/>
</dbReference>
<dbReference type="PANTHER" id="PTHR37984">
    <property type="entry name" value="PROTEIN CBG26694"/>
    <property type="match status" value="1"/>
</dbReference>
<sequence length="1086" mass="123091">MPQECLKIIESKSKVHQSRAKAVVAKVSMSSSTPAISSDIAELKDMVRALLLDKKNQSSALAQSPTPTPVKVVEPNCVTYGSTHSYQNYPLPAKTFIETTSKISAPMPTLKPSIPYPSRRDNERCRDQANEQIEKFYEIFKDMSFEINFTDALILMPKFAPPLKALIGNKEKLSQMARTLMNEHCSAVILNKLPRKLGDPGKFLIPCEFPGMDECLALTDLGARINLMPLFVWEALLLLKFTPTCITLELADRSVSKPIGIAKDVSFKVAITYNLDQTVRYSANYNQMTENKIDVIDMTCEEYSQEVLGFSDVIASGNLTPHDDPIVSTTSHTLTPFRDSDFLLFEEADDFLGLEDDPNSPKINPFYYDREGDILLLESILNSKPLPPLPNHEQYMPSFKKELKVCKAKTVKSSVHEPPEVELKDLPPHLEYAFLEGDKKLPVIIAKELGDEEKSALIKVLKSHKRVNPKIYDVIKKEVEKLLDAGLIYPISDSPWGSSIHCVPKKVGFTIIKKEENELIPTRLVIRCRVCIDYQKLNEATQKDHFPLPFMDQILERLAGNEYYCFLDGFSGYFQIPIDPRDQEKTIFTCPYGMFAFRRMPFGLCNAPGTFQRCMLAIFHDMVEKTMKVFMDDFSVFENSFENCLSRLDKMLQRCEDTNICLYWEKSHFMVKEDIILGHQISKNGIEVDRAKVDVIAKLPHPTTVKGAVLGQCHEKHFKPIHSASKTMTDAESNYTTTEKEMLAVVCGAPRAIISDRGTHFCNDQFAKVMLKYRVTHRLSTAYPPQTSGQVEISNRGLKRILKRTIGENRAFWSDKLDDALWAFHTTYNTPIGYTPYKLVYGKACHLPIELEHKAYWALKQVNFDLAIAGDHRKVQMNELNELCYHAYENSLIYKEKMKRTHDSKIKNCVFNVGNWVKDYPDCEVSHALSFSFTRASHPQLHFGNPWVSNAEQQSQEAAPHSPGQAPPSPDYVSGPEHPPSPDYVLGHEYSKYVAPSDDEIPIEDQPLPADASPTILSPGYVADSDPEEDPKEDPEEDLTDYPTDGGDDDEDKEEDESSKDDDNEEEEAFEEDNKDEEEHLTCVIV</sequence>
<gene>
    <name evidence="10" type="ORF">Tci_063927</name>
</gene>
<dbReference type="Gene3D" id="3.30.420.10">
    <property type="entry name" value="Ribonuclease H-like superfamily/Ribonuclease H"/>
    <property type="match status" value="1"/>
</dbReference>
<evidence type="ECO:0000313" key="10">
    <source>
        <dbReference type="EMBL" id="GEU91949.1"/>
    </source>
</evidence>
<dbReference type="GO" id="GO:0015074">
    <property type="term" value="P:DNA integration"/>
    <property type="evidence" value="ECO:0007669"/>
    <property type="project" value="InterPro"/>
</dbReference>
<dbReference type="PROSITE" id="PS50994">
    <property type="entry name" value="INTEGRASE"/>
    <property type="match status" value="1"/>
</dbReference>
<comment type="caution">
    <text evidence="10">The sequence shown here is derived from an EMBL/GenBank/DDBJ whole genome shotgun (WGS) entry which is preliminary data.</text>
</comment>
<keyword evidence="2" id="KW-0808">Transferase</keyword>
<keyword evidence="5" id="KW-0255">Endonuclease</keyword>
<name>A0A6L2P2U9_TANCI</name>
<feature type="domain" description="Integrase catalytic" evidence="9">
    <location>
        <begin position="741"/>
        <end position="844"/>
    </location>
</feature>
<dbReference type="InterPro" id="IPR000477">
    <property type="entry name" value="RT_dom"/>
</dbReference>
<evidence type="ECO:0000256" key="4">
    <source>
        <dbReference type="ARBA" id="ARBA00022722"/>
    </source>
</evidence>
<reference evidence="10" key="1">
    <citation type="journal article" date="2019" name="Sci. Rep.">
        <title>Draft genome of Tanacetum cinerariifolium, the natural source of mosquito coil.</title>
        <authorList>
            <person name="Yamashiro T."/>
            <person name="Shiraishi A."/>
            <person name="Satake H."/>
            <person name="Nakayama K."/>
        </authorList>
    </citation>
    <scope>NUCLEOTIDE SEQUENCE</scope>
</reference>
<dbReference type="SUPFAM" id="SSF56672">
    <property type="entry name" value="DNA/RNA polymerases"/>
    <property type="match status" value="1"/>
</dbReference>
<evidence type="ECO:0000256" key="2">
    <source>
        <dbReference type="ARBA" id="ARBA00022679"/>
    </source>
</evidence>
<dbReference type="SUPFAM" id="SSF53098">
    <property type="entry name" value="Ribonuclease H-like"/>
    <property type="match status" value="1"/>
</dbReference>
<feature type="compositionally biased region" description="Acidic residues" evidence="8">
    <location>
        <begin position="1025"/>
        <end position="1076"/>
    </location>
</feature>
<evidence type="ECO:0000259" key="9">
    <source>
        <dbReference type="PROSITE" id="PS50994"/>
    </source>
</evidence>
<dbReference type="CDD" id="cd01647">
    <property type="entry name" value="RT_LTR"/>
    <property type="match status" value="1"/>
</dbReference>
<dbReference type="InterPro" id="IPR043128">
    <property type="entry name" value="Rev_trsase/Diguanyl_cyclase"/>
</dbReference>
<dbReference type="InterPro" id="IPR036397">
    <property type="entry name" value="RNaseH_sf"/>
</dbReference>
<dbReference type="Gene3D" id="3.10.10.10">
    <property type="entry name" value="HIV Type 1 Reverse Transcriptase, subunit A, domain 1"/>
    <property type="match status" value="1"/>
</dbReference>
<dbReference type="GO" id="GO:0004519">
    <property type="term" value="F:endonuclease activity"/>
    <property type="evidence" value="ECO:0007669"/>
    <property type="project" value="UniProtKB-KW"/>
</dbReference>
<dbReference type="Pfam" id="PF00078">
    <property type="entry name" value="RVT_1"/>
    <property type="match status" value="1"/>
</dbReference>
<dbReference type="PANTHER" id="PTHR37984:SF5">
    <property type="entry name" value="PROTEIN NYNRIN-LIKE"/>
    <property type="match status" value="1"/>
</dbReference>
<keyword evidence="6" id="KW-0378">Hydrolase</keyword>
<feature type="region of interest" description="Disordered" evidence="8">
    <location>
        <begin position="999"/>
        <end position="1086"/>
    </location>
</feature>
<evidence type="ECO:0000256" key="3">
    <source>
        <dbReference type="ARBA" id="ARBA00022695"/>
    </source>
</evidence>
<organism evidence="10">
    <name type="scientific">Tanacetum cinerariifolium</name>
    <name type="common">Dalmatian daisy</name>
    <name type="synonym">Chrysanthemum cinerariifolium</name>
    <dbReference type="NCBI Taxonomy" id="118510"/>
    <lineage>
        <taxon>Eukaryota</taxon>
        <taxon>Viridiplantae</taxon>
        <taxon>Streptophyta</taxon>
        <taxon>Embryophyta</taxon>
        <taxon>Tracheophyta</taxon>
        <taxon>Spermatophyta</taxon>
        <taxon>Magnoliopsida</taxon>
        <taxon>eudicotyledons</taxon>
        <taxon>Gunneridae</taxon>
        <taxon>Pentapetalae</taxon>
        <taxon>asterids</taxon>
        <taxon>campanulids</taxon>
        <taxon>Asterales</taxon>
        <taxon>Asteraceae</taxon>
        <taxon>Asteroideae</taxon>
        <taxon>Anthemideae</taxon>
        <taxon>Anthemidinae</taxon>
        <taxon>Tanacetum</taxon>
    </lineage>
</organism>
<evidence type="ECO:0000256" key="6">
    <source>
        <dbReference type="ARBA" id="ARBA00022801"/>
    </source>
</evidence>
<dbReference type="InterPro" id="IPR021109">
    <property type="entry name" value="Peptidase_aspartic_dom_sf"/>
</dbReference>
<dbReference type="EC" id="2.7.7.49" evidence="1"/>
<keyword evidence="3" id="KW-0548">Nucleotidyltransferase</keyword>
<feature type="compositionally biased region" description="Basic and acidic residues" evidence="8">
    <location>
        <begin position="1077"/>
        <end position="1086"/>
    </location>
</feature>
<dbReference type="InterPro" id="IPR050951">
    <property type="entry name" value="Retrovirus_Pol_polyprotein"/>
</dbReference>
<feature type="region of interest" description="Disordered" evidence="8">
    <location>
        <begin position="951"/>
        <end position="987"/>
    </location>
</feature>
<dbReference type="InterPro" id="IPR012337">
    <property type="entry name" value="RNaseH-like_sf"/>
</dbReference>
<dbReference type="InterPro" id="IPR043502">
    <property type="entry name" value="DNA/RNA_pol_sf"/>
</dbReference>
<keyword evidence="4" id="KW-0540">Nuclease</keyword>
<dbReference type="InterPro" id="IPR041373">
    <property type="entry name" value="RT_RNaseH"/>
</dbReference>
<evidence type="ECO:0000256" key="1">
    <source>
        <dbReference type="ARBA" id="ARBA00012493"/>
    </source>
</evidence>
<dbReference type="GO" id="GO:0016787">
    <property type="term" value="F:hydrolase activity"/>
    <property type="evidence" value="ECO:0007669"/>
    <property type="project" value="UniProtKB-KW"/>
</dbReference>
<accession>A0A6L2P2U9</accession>
<evidence type="ECO:0000256" key="8">
    <source>
        <dbReference type="SAM" id="MobiDB-lite"/>
    </source>
</evidence>
<dbReference type="Gene3D" id="3.30.70.270">
    <property type="match status" value="1"/>
</dbReference>
<dbReference type="GO" id="GO:0003964">
    <property type="term" value="F:RNA-directed DNA polymerase activity"/>
    <property type="evidence" value="ECO:0007669"/>
    <property type="project" value="UniProtKB-KW"/>
</dbReference>
<proteinExistence type="predicted"/>
<evidence type="ECO:0000256" key="7">
    <source>
        <dbReference type="ARBA" id="ARBA00022918"/>
    </source>
</evidence>